<dbReference type="Gene3D" id="1.20.900.10">
    <property type="entry name" value="Dbl homology (DH) domain"/>
    <property type="match status" value="1"/>
</dbReference>
<dbReference type="RefSeq" id="XP_062716507.1">
    <property type="nucleotide sequence ID" value="XM_062860523.1"/>
</dbReference>
<dbReference type="PANTHER" id="PTHR22826">
    <property type="entry name" value="RHO GUANINE EXCHANGE FACTOR-RELATED"/>
    <property type="match status" value="1"/>
</dbReference>
<dbReference type="Proteomes" id="UP000069940">
    <property type="component" value="Unassembled WGS sequence"/>
</dbReference>
<evidence type="ECO:0000256" key="2">
    <source>
        <dbReference type="SAM" id="MobiDB-lite"/>
    </source>
</evidence>
<dbReference type="EnsemblMetazoa" id="AALFPA23_020290.R29938">
    <property type="protein sequence ID" value="AALFPA23_020290.P29938"/>
    <property type="gene ID" value="AALFPA23_020290"/>
</dbReference>
<feature type="compositionally biased region" description="Polar residues" evidence="2">
    <location>
        <begin position="132"/>
        <end position="154"/>
    </location>
</feature>
<keyword evidence="1" id="KW-0344">Guanine-nucleotide releasing factor</keyword>
<dbReference type="InterPro" id="IPR035899">
    <property type="entry name" value="DBL_dom_sf"/>
</dbReference>
<dbReference type="SUPFAM" id="SSF48065">
    <property type="entry name" value="DBL homology domain (DH-domain)"/>
    <property type="match status" value="1"/>
</dbReference>
<protein>
    <recommendedName>
        <fullName evidence="3">DH domain-containing protein</fullName>
    </recommendedName>
</protein>
<dbReference type="Pfam" id="PF00621">
    <property type="entry name" value="RhoGEF"/>
    <property type="match status" value="1"/>
</dbReference>
<accession>A0ABM1ZNZ8</accession>
<dbReference type="GeneID" id="115266240"/>
<feature type="compositionally biased region" description="Polar residues" evidence="2">
    <location>
        <begin position="46"/>
        <end position="56"/>
    </location>
</feature>
<dbReference type="PANTHER" id="PTHR22826:SF209">
    <property type="entry name" value="DH DOMAIN-CONTAINING PROTEIN"/>
    <property type="match status" value="1"/>
</dbReference>
<dbReference type="PROSITE" id="PS50010">
    <property type="entry name" value="DH_2"/>
    <property type="match status" value="1"/>
</dbReference>
<feature type="region of interest" description="Disordered" evidence="2">
    <location>
        <begin position="1"/>
        <end position="56"/>
    </location>
</feature>
<organism evidence="4 5">
    <name type="scientific">Aedes albopictus</name>
    <name type="common">Asian tiger mosquito</name>
    <name type="synonym">Stegomyia albopicta</name>
    <dbReference type="NCBI Taxonomy" id="7160"/>
    <lineage>
        <taxon>Eukaryota</taxon>
        <taxon>Metazoa</taxon>
        <taxon>Ecdysozoa</taxon>
        <taxon>Arthropoda</taxon>
        <taxon>Hexapoda</taxon>
        <taxon>Insecta</taxon>
        <taxon>Pterygota</taxon>
        <taxon>Neoptera</taxon>
        <taxon>Endopterygota</taxon>
        <taxon>Diptera</taxon>
        <taxon>Nematocera</taxon>
        <taxon>Culicoidea</taxon>
        <taxon>Culicidae</taxon>
        <taxon>Culicinae</taxon>
        <taxon>Aedini</taxon>
        <taxon>Aedes</taxon>
        <taxon>Stegomyia</taxon>
    </lineage>
</organism>
<keyword evidence="5" id="KW-1185">Reference proteome</keyword>
<dbReference type="InterPro" id="IPR051336">
    <property type="entry name" value="RhoGEF_Guanine_NuclExch_SF"/>
</dbReference>
<evidence type="ECO:0000259" key="3">
    <source>
        <dbReference type="PROSITE" id="PS50010"/>
    </source>
</evidence>
<reference evidence="4" key="2">
    <citation type="submission" date="2025-05" db="UniProtKB">
        <authorList>
            <consortium name="EnsemblMetazoa"/>
        </authorList>
    </citation>
    <scope>IDENTIFICATION</scope>
    <source>
        <strain evidence="4">Foshan</strain>
    </source>
</reference>
<feature type="region of interest" description="Disordered" evidence="2">
    <location>
        <begin position="123"/>
        <end position="157"/>
    </location>
</feature>
<evidence type="ECO:0000313" key="5">
    <source>
        <dbReference type="Proteomes" id="UP000069940"/>
    </source>
</evidence>
<name>A0ABM1ZNZ8_AEDAL</name>
<dbReference type="InterPro" id="IPR000219">
    <property type="entry name" value="DH_dom"/>
</dbReference>
<dbReference type="SMART" id="SM00325">
    <property type="entry name" value="RhoGEF"/>
    <property type="match status" value="1"/>
</dbReference>
<feature type="compositionally biased region" description="Basic and acidic residues" evidence="2">
    <location>
        <begin position="33"/>
        <end position="44"/>
    </location>
</feature>
<feature type="domain" description="DH" evidence="3">
    <location>
        <begin position="152"/>
        <end position="329"/>
    </location>
</feature>
<evidence type="ECO:0000256" key="1">
    <source>
        <dbReference type="ARBA" id="ARBA00022658"/>
    </source>
</evidence>
<reference evidence="5" key="1">
    <citation type="journal article" date="2015" name="Proc. Natl. Acad. Sci. U.S.A.">
        <title>Genome sequence of the Asian Tiger mosquito, Aedes albopictus, reveals insights into its biology, genetics, and evolution.</title>
        <authorList>
            <person name="Chen X.G."/>
            <person name="Jiang X."/>
            <person name="Gu J."/>
            <person name="Xu M."/>
            <person name="Wu Y."/>
            <person name="Deng Y."/>
            <person name="Zhang C."/>
            <person name="Bonizzoni M."/>
            <person name="Dermauw W."/>
            <person name="Vontas J."/>
            <person name="Armbruster P."/>
            <person name="Huang X."/>
            <person name="Yang Y."/>
            <person name="Zhang H."/>
            <person name="He W."/>
            <person name="Peng H."/>
            <person name="Liu Y."/>
            <person name="Wu K."/>
            <person name="Chen J."/>
            <person name="Lirakis M."/>
            <person name="Topalis P."/>
            <person name="Van Leeuwen T."/>
            <person name="Hall A.B."/>
            <person name="Jiang X."/>
            <person name="Thorpe C."/>
            <person name="Mueller R.L."/>
            <person name="Sun C."/>
            <person name="Waterhouse R.M."/>
            <person name="Yan G."/>
            <person name="Tu Z.J."/>
            <person name="Fang X."/>
            <person name="James A.A."/>
        </authorList>
    </citation>
    <scope>NUCLEOTIDE SEQUENCE [LARGE SCALE GENOMIC DNA]</scope>
    <source>
        <strain evidence="5">Foshan</strain>
    </source>
</reference>
<proteinExistence type="predicted"/>
<sequence length="810" mass="93746">MSNINKGRPLPPVPPRPVSTIFPSGVPPPIPPRRRDYENSEFVRRQTPTSGNQARANSVHNLTQQFQGLSFRHDGDTRKSYPNYLNSACEALQHIYEEIPARSSTSGSYSAGTEEYWSDATFETESDGSVVRNESNEFLSDKSLSTERYSSPPENTADELLQNEQKYIDNLMNGMLNFIPLIYHMNLPEGLRGQRNNLFGNVEEIHELHQDDFLPALRRCYQNVEQIAQCFIHCVETDKFYCYVKYALNRRKSDTIFERHRDYFSSNQHELNSFLLQPIQRLPRYLLFMDKFTKETLKFGDDHYTASHISTIKKAQEKLSDLVDLMNAAVSISDIPQCAREFAATSSFSQAISGFGRDNDLASTLILKPKGNKLQSRNNPIDLFAQGKLIRVLDTEIYDEARYRAYKSKFFIFEKLLIYTEITKAGLPYRGHYFGSEINYWEDSRKLYLFCLHRGTQEIQMRCNKTIADTVKTIRQRAISQFFSEPQLIDFEAPLDSQTTRASTKTDLDLTNSIMALINSQIQYVQVFQANFEYYLKCQTPFQETQLHKFKEICLKMNHLHYDRIISDLSANVGNIAGICTMFSQYVQYDFPPLYGEYLKVGYSAVKFIRHRPTSNTSCTFLVTTIDDFVYLCIGRLEEFTQFFSTLTEKLSEQIIQNTSTDRSTYHQLAVVQVELDKFTQSVGDNYRLLSLDDEVIGCGLAVSSERAKIRTEQLEAIHCRIFICERAVVCVACSVEQQFTKRRERFDKVIFIDRFSGRAHPMRLRKSRKDDDVGCFTFGNTKYKVKFQSSQARDRFCANYVQQFVSFDK</sequence>
<evidence type="ECO:0000313" key="4">
    <source>
        <dbReference type="EnsemblMetazoa" id="AALFPA23_020290.P29938"/>
    </source>
</evidence>